<comment type="caution">
    <text evidence="1">The sequence shown here is derived from an EMBL/GenBank/DDBJ whole genome shotgun (WGS) entry which is preliminary data.</text>
</comment>
<protein>
    <submittedName>
        <fullName evidence="1">Uncharacterized protein</fullName>
    </submittedName>
</protein>
<organism evidence="1">
    <name type="scientific">Salmonella enterica subsp. enterica serovar Java</name>
    <dbReference type="NCBI Taxonomy" id="224729"/>
    <lineage>
        <taxon>Bacteria</taxon>
        <taxon>Pseudomonadati</taxon>
        <taxon>Pseudomonadota</taxon>
        <taxon>Gammaproteobacteria</taxon>
        <taxon>Enterobacterales</taxon>
        <taxon>Enterobacteriaceae</taxon>
        <taxon>Salmonella</taxon>
    </lineage>
</organism>
<accession>A0A3Z6QQY9</accession>
<evidence type="ECO:0000313" key="1">
    <source>
        <dbReference type="EMBL" id="EAC0789379.1"/>
    </source>
</evidence>
<evidence type="ECO:0000313" key="2">
    <source>
        <dbReference type="EMBL" id="EBY8644197.1"/>
    </source>
</evidence>
<gene>
    <name evidence="1" type="ORF">D6K54_22075</name>
    <name evidence="2" type="ORF">D6S17_22010</name>
</gene>
<dbReference type="Proteomes" id="UP000839631">
    <property type="component" value="Unassembled WGS sequence"/>
</dbReference>
<dbReference type="EMBL" id="AAAGSE010000042">
    <property type="protein sequence ID" value="EAC0789379.1"/>
    <property type="molecule type" value="Genomic_DNA"/>
</dbReference>
<dbReference type="EMBL" id="AAHPHN010000048">
    <property type="protein sequence ID" value="EBY8644197.1"/>
    <property type="molecule type" value="Genomic_DNA"/>
</dbReference>
<name>A0A3Z6QQY9_SALEB</name>
<reference evidence="1" key="1">
    <citation type="submission" date="2018-09" db="EMBL/GenBank/DDBJ databases">
        <authorList>
            <person name="Ashton P.M."/>
            <person name="Dallman T."/>
            <person name="Nair S."/>
            <person name="De Pinna E."/>
            <person name="Peters T."/>
            <person name="Grant K."/>
        </authorList>
    </citation>
    <scope>NUCLEOTIDE SEQUENCE [LARGE SCALE GENOMIC DNA]</scope>
    <source>
        <strain evidence="2">140692</strain>
        <strain evidence="1">412099</strain>
    </source>
</reference>
<sequence length="93" mass="10960">MKNTNEIKIINEIFSHLGEDWFINEKPGLKLVDGYYQLISKNEVYKNFSMYCCMVNEKIYINACVFDELNGVIYRADLKKGAFQLAKLIRKIR</sequence>
<proteinExistence type="predicted"/>
<dbReference type="AlphaFoldDB" id="A0A3Z6QQY9"/>